<evidence type="ECO:0000313" key="1">
    <source>
        <dbReference type="EMBL" id="GIE98790.1"/>
    </source>
</evidence>
<gene>
    <name evidence="1" type="ORF">Ari01nite_62550</name>
</gene>
<dbReference type="RefSeq" id="WP_239163184.1">
    <property type="nucleotide sequence ID" value="NZ_BOMV01000065.1"/>
</dbReference>
<keyword evidence="2" id="KW-1185">Reference proteome</keyword>
<organism evidence="1 2">
    <name type="scientific">Paractinoplanes rishiriensis</name>
    <dbReference type="NCBI Taxonomy" id="1050105"/>
    <lineage>
        <taxon>Bacteria</taxon>
        <taxon>Bacillati</taxon>
        <taxon>Actinomycetota</taxon>
        <taxon>Actinomycetes</taxon>
        <taxon>Micromonosporales</taxon>
        <taxon>Micromonosporaceae</taxon>
        <taxon>Paractinoplanes</taxon>
    </lineage>
</organism>
<comment type="caution">
    <text evidence="1">The sequence shown here is derived from an EMBL/GenBank/DDBJ whole genome shotgun (WGS) entry which is preliminary data.</text>
</comment>
<dbReference type="Proteomes" id="UP000636960">
    <property type="component" value="Unassembled WGS sequence"/>
</dbReference>
<sequence length="116" mass="12223">MTVPGPADDGGRWDRFHRIAAEFSGPRPHFPDVAAALTAAGFTDVRATGIAVSLPVADPGTAWDFHLSHGFAARVDALSPDDAAAFRRRALAELTRMHGSGGIVLDRGAVVHRARA</sequence>
<proteinExistence type="predicted"/>
<evidence type="ECO:0008006" key="3">
    <source>
        <dbReference type="Google" id="ProtNLM"/>
    </source>
</evidence>
<accession>A0A919K196</accession>
<reference evidence="1" key="1">
    <citation type="submission" date="2021-01" db="EMBL/GenBank/DDBJ databases">
        <title>Whole genome shotgun sequence of Actinoplanes rishiriensis NBRC 108556.</title>
        <authorList>
            <person name="Komaki H."/>
            <person name="Tamura T."/>
        </authorList>
    </citation>
    <scope>NUCLEOTIDE SEQUENCE</scope>
    <source>
        <strain evidence="1">NBRC 108556</strain>
    </source>
</reference>
<name>A0A919K196_9ACTN</name>
<evidence type="ECO:0000313" key="2">
    <source>
        <dbReference type="Proteomes" id="UP000636960"/>
    </source>
</evidence>
<protein>
    <recommendedName>
        <fullName evidence="3">SAM-dependent methyltransferase</fullName>
    </recommendedName>
</protein>
<dbReference type="AlphaFoldDB" id="A0A919K196"/>
<dbReference type="EMBL" id="BOMV01000065">
    <property type="protein sequence ID" value="GIE98790.1"/>
    <property type="molecule type" value="Genomic_DNA"/>
</dbReference>